<evidence type="ECO:0000313" key="9">
    <source>
        <dbReference type="Proteomes" id="UP000182306"/>
    </source>
</evidence>
<evidence type="ECO:0000313" key="7">
    <source>
        <dbReference type="EMBL" id="APG94373.1"/>
    </source>
</evidence>
<dbReference type="PROSITE" id="PS00622">
    <property type="entry name" value="HTH_LUXR_1"/>
    <property type="match status" value="1"/>
</dbReference>
<evidence type="ECO:0000259" key="5">
    <source>
        <dbReference type="PROSITE" id="PS50043"/>
    </source>
</evidence>
<dbReference type="InterPro" id="IPR036388">
    <property type="entry name" value="WH-like_DNA-bd_sf"/>
</dbReference>
<dbReference type="KEGG" id="same:SAMCFNEI73_pC0654"/>
<dbReference type="Gene3D" id="1.10.10.10">
    <property type="entry name" value="Winged helix-like DNA-binding domain superfamily/Winged helix DNA-binding domain"/>
    <property type="match status" value="1"/>
</dbReference>
<dbReference type="Gene3D" id="3.40.50.2300">
    <property type="match status" value="1"/>
</dbReference>
<dbReference type="PANTHER" id="PTHR43214:SF41">
    <property type="entry name" value="NITRATE_NITRITE RESPONSE REGULATOR PROTEIN NARP"/>
    <property type="match status" value="1"/>
</dbReference>
<evidence type="ECO:0000313" key="8">
    <source>
        <dbReference type="EMBL" id="TCN20626.1"/>
    </source>
</evidence>
<evidence type="ECO:0000256" key="4">
    <source>
        <dbReference type="PROSITE-ProRule" id="PRU00169"/>
    </source>
</evidence>
<dbReference type="Proteomes" id="UP000182306">
    <property type="component" value="Plasmid C"/>
</dbReference>
<dbReference type="PRINTS" id="PR00038">
    <property type="entry name" value="HTHLUXR"/>
</dbReference>
<feature type="domain" description="Response regulatory" evidence="6">
    <location>
        <begin position="12"/>
        <end position="128"/>
    </location>
</feature>
<gene>
    <name evidence="7" type="primary">sgaR</name>
    <name evidence="8" type="ORF">EV184_12768</name>
    <name evidence="7" type="ORF">SAMCFNEI73_pC0654</name>
</gene>
<dbReference type="RefSeq" id="WP_037384068.1">
    <property type="nucleotide sequence ID" value="NZ_CP013110.1"/>
</dbReference>
<organism evidence="7 9">
    <name type="scientific">Sinorhizobium americanum</name>
    <dbReference type="NCBI Taxonomy" id="194963"/>
    <lineage>
        <taxon>Bacteria</taxon>
        <taxon>Pseudomonadati</taxon>
        <taxon>Pseudomonadota</taxon>
        <taxon>Alphaproteobacteria</taxon>
        <taxon>Hyphomicrobiales</taxon>
        <taxon>Rhizobiaceae</taxon>
        <taxon>Sinorhizobium/Ensifer group</taxon>
        <taxon>Sinorhizobium</taxon>
    </lineage>
</organism>
<evidence type="ECO:0000313" key="10">
    <source>
        <dbReference type="Proteomes" id="UP000295043"/>
    </source>
</evidence>
<dbReference type="Pfam" id="PF00196">
    <property type="entry name" value="GerE"/>
    <property type="match status" value="1"/>
</dbReference>
<keyword evidence="3" id="KW-0804">Transcription</keyword>
<dbReference type="AlphaFoldDB" id="A0A1L3LWH5"/>
<keyword evidence="1" id="KW-0805">Transcription regulation</keyword>
<dbReference type="EMBL" id="SLVU01000027">
    <property type="protein sequence ID" value="TCN20626.1"/>
    <property type="molecule type" value="Genomic_DNA"/>
</dbReference>
<dbReference type="SUPFAM" id="SSF46894">
    <property type="entry name" value="C-terminal effector domain of the bipartite response regulators"/>
    <property type="match status" value="1"/>
</dbReference>
<dbReference type="InterPro" id="IPR016032">
    <property type="entry name" value="Sig_transdc_resp-reg_C-effctor"/>
</dbReference>
<accession>A0A1L3LWH5</accession>
<evidence type="ECO:0000256" key="1">
    <source>
        <dbReference type="ARBA" id="ARBA00023015"/>
    </source>
</evidence>
<evidence type="ECO:0000256" key="2">
    <source>
        <dbReference type="ARBA" id="ARBA00023125"/>
    </source>
</evidence>
<dbReference type="GO" id="GO:0006355">
    <property type="term" value="P:regulation of DNA-templated transcription"/>
    <property type="evidence" value="ECO:0007669"/>
    <property type="project" value="InterPro"/>
</dbReference>
<dbReference type="EMBL" id="CP013110">
    <property type="protein sequence ID" value="APG94373.1"/>
    <property type="molecule type" value="Genomic_DNA"/>
</dbReference>
<proteinExistence type="predicted"/>
<comment type="caution">
    <text evidence="4">Lacks conserved residue(s) required for the propagation of feature annotation.</text>
</comment>
<name>A0A1L3LWH5_9HYPH</name>
<dbReference type="SMART" id="SM00421">
    <property type="entry name" value="HTH_LUXR"/>
    <property type="match status" value="1"/>
</dbReference>
<evidence type="ECO:0000256" key="3">
    <source>
        <dbReference type="ARBA" id="ARBA00023163"/>
    </source>
</evidence>
<dbReference type="InterPro" id="IPR001789">
    <property type="entry name" value="Sig_transdc_resp-reg_receiver"/>
</dbReference>
<dbReference type="PANTHER" id="PTHR43214">
    <property type="entry name" value="TWO-COMPONENT RESPONSE REGULATOR"/>
    <property type="match status" value="1"/>
</dbReference>
<evidence type="ECO:0000259" key="6">
    <source>
        <dbReference type="PROSITE" id="PS50110"/>
    </source>
</evidence>
<sequence>MVASVPQEAVGRVLIAERNPLVIAALRGLFSENARFFIADTASTSAELYEKLAIAEVDCVLLSWQLDDAEAPDVLADLGRLGLDPRIVLFADTRDPAVVNETIRLGVNGLCYQFEDPEILFATLTAVMKGRICIPYTVLSKISNTPFQQLTSRESELLGMLANGWTNIQIAARTGISENTVKYHLKNLYDKLEVRNRAMAVALYTKERRRNPD</sequence>
<dbReference type="GO" id="GO:0003677">
    <property type="term" value="F:DNA binding"/>
    <property type="evidence" value="ECO:0007669"/>
    <property type="project" value="UniProtKB-KW"/>
</dbReference>
<feature type="domain" description="HTH luxR-type" evidence="5">
    <location>
        <begin position="143"/>
        <end position="208"/>
    </location>
</feature>
<keyword evidence="2" id="KW-0238">DNA-binding</keyword>
<reference evidence="8 10" key="2">
    <citation type="submission" date="2019-03" db="EMBL/GenBank/DDBJ databases">
        <title>Genomic Encyclopedia of Type Strains, Phase IV (KMG-V): Genome sequencing to study the core and pangenomes of soil and plant-associated prokaryotes.</title>
        <authorList>
            <person name="Whitman W."/>
        </authorList>
    </citation>
    <scope>NUCLEOTIDE SEQUENCE [LARGE SCALE GENOMIC DNA]</scope>
    <source>
        <strain evidence="8 10">23C40</strain>
    </source>
</reference>
<dbReference type="OrthoDB" id="8337506at2"/>
<dbReference type="InterPro" id="IPR039420">
    <property type="entry name" value="WalR-like"/>
</dbReference>
<keyword evidence="7" id="KW-0614">Plasmid</keyword>
<dbReference type="GO" id="GO:0000160">
    <property type="term" value="P:phosphorelay signal transduction system"/>
    <property type="evidence" value="ECO:0007669"/>
    <property type="project" value="InterPro"/>
</dbReference>
<dbReference type="Proteomes" id="UP000295043">
    <property type="component" value="Unassembled WGS sequence"/>
</dbReference>
<geneLocation type="plasmid" evidence="7 9">
    <name>C</name>
</geneLocation>
<dbReference type="PROSITE" id="PS50110">
    <property type="entry name" value="RESPONSE_REGULATORY"/>
    <property type="match status" value="1"/>
</dbReference>
<dbReference type="PROSITE" id="PS50043">
    <property type="entry name" value="HTH_LUXR_2"/>
    <property type="match status" value="1"/>
</dbReference>
<protein>
    <submittedName>
        <fullName evidence="8">LuxR family two component transcriptional regulator</fullName>
    </submittedName>
    <submittedName>
        <fullName evidence="7">Transcriptional regulatory protein SgaR</fullName>
    </submittedName>
</protein>
<reference evidence="7 9" key="1">
    <citation type="submission" date="2015-10" db="EMBL/GenBank/DDBJ databases">
        <title>Genomic differences between typical nodule nitrogen-fixing rhizobial strains and those coming from bean seeds.</title>
        <authorList>
            <person name="Peralta H."/>
            <person name="Aguilar-Vera A."/>
            <person name="Diaz R."/>
            <person name="Mora Y."/>
            <person name="Martinez-Batallar G."/>
            <person name="Salazar E."/>
            <person name="Vargas-Lagunas C."/>
            <person name="Encarnacion S."/>
            <person name="Girard L."/>
            <person name="Mora J."/>
        </authorList>
    </citation>
    <scope>NUCLEOTIDE SEQUENCE [LARGE SCALE GENOMIC DNA]</scope>
    <source>
        <strain evidence="7 9">CFNEI 73</strain>
        <plasmid evidence="7 9">C</plasmid>
    </source>
</reference>
<dbReference type="CDD" id="cd06170">
    <property type="entry name" value="LuxR_C_like"/>
    <property type="match status" value="1"/>
</dbReference>
<dbReference type="InterPro" id="IPR000792">
    <property type="entry name" value="Tscrpt_reg_LuxR_C"/>
</dbReference>
<keyword evidence="9" id="KW-1185">Reference proteome</keyword>
<dbReference type="InterPro" id="IPR011006">
    <property type="entry name" value="CheY-like_superfamily"/>
</dbReference>
<dbReference type="SUPFAM" id="SSF52172">
    <property type="entry name" value="CheY-like"/>
    <property type="match status" value="1"/>
</dbReference>